<reference evidence="5 6" key="1">
    <citation type="submission" date="2019-09" db="EMBL/GenBank/DDBJ databases">
        <title>Bird 10,000 Genomes (B10K) Project - Family phase.</title>
        <authorList>
            <person name="Zhang G."/>
        </authorList>
    </citation>
    <scope>NUCLEOTIDE SEQUENCE [LARGE SCALE GENOMIC DNA]</scope>
    <source>
        <strain evidence="5">B10K-DU-017-25</strain>
        <tissue evidence="5">Mixed tissue sample</tissue>
    </source>
</reference>
<dbReference type="InterPro" id="IPR003593">
    <property type="entry name" value="AAA+_ATPase"/>
</dbReference>
<dbReference type="PANTHER" id="PTHR14690">
    <property type="entry name" value="IQ MOTIF CONTAINING WITH AAA DOMAIN 1"/>
    <property type="match status" value="1"/>
</dbReference>
<feature type="region of interest" description="Disordered" evidence="3">
    <location>
        <begin position="340"/>
        <end position="378"/>
    </location>
</feature>
<dbReference type="OrthoDB" id="3046016at2759"/>
<protein>
    <submittedName>
        <fullName evidence="5">DRC11 protein</fullName>
    </submittedName>
</protein>
<dbReference type="CDD" id="cd23767">
    <property type="entry name" value="IQCD"/>
    <property type="match status" value="1"/>
</dbReference>
<dbReference type="EMBL" id="VYZI01000234">
    <property type="protein sequence ID" value="NWR75087.1"/>
    <property type="molecule type" value="Genomic_DNA"/>
</dbReference>
<evidence type="ECO:0000313" key="5">
    <source>
        <dbReference type="EMBL" id="NWR75087.1"/>
    </source>
</evidence>
<feature type="domain" description="AAA+ ATPase" evidence="4">
    <location>
        <begin position="558"/>
        <end position="696"/>
    </location>
</feature>
<keyword evidence="1" id="KW-0547">Nucleotide-binding</keyword>
<dbReference type="SMART" id="SM00382">
    <property type="entry name" value="AAA"/>
    <property type="match status" value="1"/>
</dbReference>
<dbReference type="Pfam" id="PF00004">
    <property type="entry name" value="AAA"/>
    <property type="match status" value="1"/>
</dbReference>
<proteinExistence type="predicted"/>
<dbReference type="GO" id="GO:0005524">
    <property type="term" value="F:ATP binding"/>
    <property type="evidence" value="ECO:0007669"/>
    <property type="project" value="UniProtKB-KW"/>
</dbReference>
<dbReference type="PROSITE" id="PS50096">
    <property type="entry name" value="IQ"/>
    <property type="match status" value="1"/>
</dbReference>
<dbReference type="PANTHER" id="PTHR14690:SF0">
    <property type="entry name" value="IQ MOTIF CONTAINING WITH AAA DOMAIN 1"/>
    <property type="match status" value="1"/>
</dbReference>
<accession>A0A7K4ZVE9</accession>
<feature type="region of interest" description="Disordered" evidence="3">
    <location>
        <begin position="186"/>
        <end position="207"/>
    </location>
</feature>
<keyword evidence="6" id="KW-1185">Reference proteome</keyword>
<dbReference type="SMART" id="SM00015">
    <property type="entry name" value="IQ"/>
    <property type="match status" value="1"/>
</dbReference>
<evidence type="ECO:0000313" key="6">
    <source>
        <dbReference type="Proteomes" id="UP000517892"/>
    </source>
</evidence>
<evidence type="ECO:0000256" key="2">
    <source>
        <dbReference type="ARBA" id="ARBA00022840"/>
    </source>
</evidence>
<organism evidence="5 6">
    <name type="scientific">Centropus unirufus</name>
    <dbReference type="NCBI Taxonomy" id="1118519"/>
    <lineage>
        <taxon>Eukaryota</taxon>
        <taxon>Metazoa</taxon>
        <taxon>Chordata</taxon>
        <taxon>Craniata</taxon>
        <taxon>Vertebrata</taxon>
        <taxon>Euteleostomi</taxon>
        <taxon>Archelosauria</taxon>
        <taxon>Archosauria</taxon>
        <taxon>Dinosauria</taxon>
        <taxon>Saurischia</taxon>
        <taxon>Theropoda</taxon>
        <taxon>Coelurosauria</taxon>
        <taxon>Aves</taxon>
        <taxon>Neognathae</taxon>
        <taxon>Neoaves</taxon>
        <taxon>Otidimorphae</taxon>
        <taxon>Cuculiformes</taxon>
        <taxon>Centropidae</taxon>
        <taxon>Centropus</taxon>
    </lineage>
</organism>
<dbReference type="Gene3D" id="3.40.50.300">
    <property type="entry name" value="P-loop containing nucleotide triphosphate hydrolases"/>
    <property type="match status" value="1"/>
</dbReference>
<evidence type="ECO:0000256" key="3">
    <source>
        <dbReference type="SAM" id="MobiDB-lite"/>
    </source>
</evidence>
<dbReference type="FunFam" id="1.10.8.60:FF:000064">
    <property type="entry name" value="IQ motif containing with AAA domain 1"/>
    <property type="match status" value="1"/>
</dbReference>
<feature type="non-terminal residue" evidence="5">
    <location>
        <position position="785"/>
    </location>
</feature>
<evidence type="ECO:0000259" key="4">
    <source>
        <dbReference type="SMART" id="SM00382"/>
    </source>
</evidence>
<comment type="caution">
    <text evidence="5">The sequence shown here is derived from an EMBL/GenBank/DDBJ whole genome shotgun (WGS) entry which is preliminary data.</text>
</comment>
<keyword evidence="2" id="KW-0067">ATP-binding</keyword>
<dbReference type="AlphaFoldDB" id="A0A7K4ZVE9"/>
<dbReference type="Gene3D" id="1.20.5.190">
    <property type="match status" value="1"/>
</dbReference>
<dbReference type="GO" id="GO:0016887">
    <property type="term" value="F:ATP hydrolysis activity"/>
    <property type="evidence" value="ECO:0007669"/>
    <property type="project" value="InterPro"/>
</dbReference>
<dbReference type="Proteomes" id="UP000517892">
    <property type="component" value="Unassembled WGS sequence"/>
</dbReference>
<evidence type="ECO:0000256" key="1">
    <source>
        <dbReference type="ARBA" id="ARBA00022741"/>
    </source>
</evidence>
<dbReference type="InterPro" id="IPR003959">
    <property type="entry name" value="ATPase_AAA_core"/>
</dbReference>
<dbReference type="InterPro" id="IPR027417">
    <property type="entry name" value="P-loop_NTPase"/>
</dbReference>
<sequence>FLISTYNKMWKDAQRDLNIQLQREKDFPQPEKDHMKVFEMLATSYIKYMQIFQKLEMAHDQLTHQQKRTIIRQVLDGVIGRILEIKKEMVELEHTEFHYMINILEDLKLIPQNIEVPIPRYFIKDRLEILKQREKTLDEILINAGLITEKPVEVMTFEEAIKVIQVAERARQGRFRAARIKKSYLREKRRKQMKAQDQTSPSPNPNDAAICIQKAWRGYIQRKKTKKMREEEKVFLGLRSTPPLPEERVSQTYEGYVKPLQGEVQERNEEAFKDKLKETEGLYFKETLQNEIEQCFIECRHIVGKFPDYPAEEAGGSKSILSDTTPEQVAEKLAAKKMMELQKKDEKEKKGKDDKKKEKPKEKTPQKSGKKEEEEGWKMTPSNFLSIMEEGDCQHKAFWHNRDERWDFLQDFDPEMIKDKKREEVEEEIRVQVDETMKEKVANLKLAVDGDKGDKKKKGKKGAKVRAASWRGTREPNLMSLVCRTIDSLYRELVEERLLIKAETVNLHNYIGKYNCVETPPHLVNIGPMPSLGDIRQLIALYGILPLGSQTVHEKAPLVKALLLAGPAGVGKKMLVHAICTETGANLFNLSASNIAGKYPGESDVRMMLHMVLKVAKQLQPSVVWIGETEQVFSKDAAKDEKMSLKRVEKMLPEFLKAVKPADRVLVVGTTNRPFDANIKPFCKFYQKIILIPRPDYGSRFGKYFMLWKHFIWQNGGEITSSLNFSCLAKMSDGYTQGAIVQAVRAVLSELRLLQMIRKPLRTSEFMASLATQDPVYREEEEAFQ</sequence>
<dbReference type="Pfam" id="PF00612">
    <property type="entry name" value="IQ"/>
    <property type="match status" value="1"/>
</dbReference>
<dbReference type="Gene3D" id="1.10.8.60">
    <property type="match status" value="1"/>
</dbReference>
<feature type="non-terminal residue" evidence="5">
    <location>
        <position position="1"/>
    </location>
</feature>
<feature type="compositionally biased region" description="Basic and acidic residues" evidence="3">
    <location>
        <begin position="340"/>
        <end position="377"/>
    </location>
</feature>
<dbReference type="InterPro" id="IPR052267">
    <property type="entry name" value="N-DRC_Component"/>
</dbReference>
<gene>
    <name evidence="5" type="primary">Iqca1</name>
    <name evidence="5" type="ORF">CENUNI_R12715</name>
</gene>
<dbReference type="SUPFAM" id="SSF52540">
    <property type="entry name" value="P-loop containing nucleoside triphosphate hydrolases"/>
    <property type="match status" value="1"/>
</dbReference>
<name>A0A7K4ZVE9_9AVES</name>
<dbReference type="InterPro" id="IPR000048">
    <property type="entry name" value="IQ_motif_EF-hand-BS"/>
</dbReference>